<organism evidence="9 10">
    <name type="scientific">Limosilactobacillus coleohominis</name>
    <dbReference type="NCBI Taxonomy" id="181675"/>
    <lineage>
        <taxon>Bacteria</taxon>
        <taxon>Bacillati</taxon>
        <taxon>Bacillota</taxon>
        <taxon>Bacilli</taxon>
        <taxon>Lactobacillales</taxon>
        <taxon>Lactobacillaceae</taxon>
        <taxon>Limosilactobacillus</taxon>
    </lineage>
</organism>
<evidence type="ECO:0000313" key="10">
    <source>
        <dbReference type="Proteomes" id="UP000785625"/>
    </source>
</evidence>
<feature type="transmembrane region" description="Helical" evidence="7">
    <location>
        <begin position="305"/>
        <end position="327"/>
    </location>
</feature>
<dbReference type="Gene3D" id="1.20.1250.20">
    <property type="entry name" value="MFS general substrate transporter like domains"/>
    <property type="match status" value="2"/>
</dbReference>
<dbReference type="SUPFAM" id="SSF103473">
    <property type="entry name" value="MFS general substrate transporter"/>
    <property type="match status" value="1"/>
</dbReference>
<dbReference type="InterPro" id="IPR011701">
    <property type="entry name" value="MFS"/>
</dbReference>
<protein>
    <submittedName>
        <fullName evidence="9">MFS transporter</fullName>
    </submittedName>
</protein>
<name>A0ABS2GW04_9LACO</name>
<keyword evidence="4 7" id="KW-0812">Transmembrane</keyword>
<feature type="transmembrane region" description="Helical" evidence="7">
    <location>
        <begin position="212"/>
        <end position="229"/>
    </location>
</feature>
<dbReference type="PANTHER" id="PTHR23517">
    <property type="entry name" value="RESISTANCE PROTEIN MDTM, PUTATIVE-RELATED-RELATED"/>
    <property type="match status" value="1"/>
</dbReference>
<comment type="caution">
    <text evidence="9">The sequence shown here is derived from an EMBL/GenBank/DDBJ whole genome shotgun (WGS) entry which is preliminary data.</text>
</comment>
<dbReference type="RefSeq" id="WP_204784825.1">
    <property type="nucleotide sequence ID" value="NZ_CALVGD010000068.1"/>
</dbReference>
<evidence type="ECO:0000256" key="1">
    <source>
        <dbReference type="ARBA" id="ARBA00004651"/>
    </source>
</evidence>
<keyword evidence="5 7" id="KW-1133">Transmembrane helix</keyword>
<feature type="transmembrane region" description="Helical" evidence="7">
    <location>
        <begin position="370"/>
        <end position="389"/>
    </location>
</feature>
<dbReference type="CDD" id="cd17329">
    <property type="entry name" value="MFS_MdtH_MDR_like"/>
    <property type="match status" value="1"/>
</dbReference>
<dbReference type="Pfam" id="PF07690">
    <property type="entry name" value="MFS_1"/>
    <property type="match status" value="1"/>
</dbReference>
<feature type="transmembrane region" description="Helical" evidence="7">
    <location>
        <begin position="96"/>
        <end position="117"/>
    </location>
</feature>
<evidence type="ECO:0000256" key="2">
    <source>
        <dbReference type="ARBA" id="ARBA00022448"/>
    </source>
</evidence>
<feature type="domain" description="Major facilitator superfamily (MFS) profile" evidence="8">
    <location>
        <begin position="214"/>
        <end position="399"/>
    </location>
</feature>
<feature type="transmembrane region" description="Helical" evidence="7">
    <location>
        <begin position="282"/>
        <end position="299"/>
    </location>
</feature>
<dbReference type="InterPro" id="IPR050171">
    <property type="entry name" value="MFS_Transporters"/>
</dbReference>
<keyword evidence="6 7" id="KW-0472">Membrane</keyword>
<dbReference type="PROSITE" id="PS50850">
    <property type="entry name" value="MFS"/>
    <property type="match status" value="1"/>
</dbReference>
<evidence type="ECO:0000313" key="9">
    <source>
        <dbReference type="EMBL" id="MBM6940465.1"/>
    </source>
</evidence>
<reference evidence="9 10" key="1">
    <citation type="journal article" date="2021" name="Sci. Rep.">
        <title>The distribution of antibiotic resistance genes in chicken gut microbiota commensals.</title>
        <authorList>
            <person name="Juricova H."/>
            <person name="Matiasovicova J."/>
            <person name="Kubasova T."/>
            <person name="Cejkova D."/>
            <person name="Rychlik I."/>
        </authorList>
    </citation>
    <scope>NUCLEOTIDE SEQUENCE [LARGE SCALE GENOMIC DNA]</scope>
    <source>
        <strain evidence="9 10">An574</strain>
    </source>
</reference>
<feature type="transmembrane region" description="Helical" evidence="7">
    <location>
        <begin position="73"/>
        <end position="90"/>
    </location>
</feature>
<dbReference type="InterPro" id="IPR036259">
    <property type="entry name" value="MFS_trans_sf"/>
</dbReference>
<keyword evidence="10" id="KW-1185">Reference proteome</keyword>
<feature type="transmembrane region" description="Helical" evidence="7">
    <location>
        <begin position="129"/>
        <end position="153"/>
    </location>
</feature>
<feature type="transmembrane region" description="Helical" evidence="7">
    <location>
        <begin position="7"/>
        <end position="28"/>
    </location>
</feature>
<feature type="transmembrane region" description="Helical" evidence="7">
    <location>
        <begin position="159"/>
        <end position="179"/>
    </location>
</feature>
<evidence type="ECO:0000259" key="8">
    <source>
        <dbReference type="PROSITE" id="PS50850"/>
    </source>
</evidence>
<proteinExistence type="predicted"/>
<feature type="transmembrane region" description="Helical" evidence="7">
    <location>
        <begin position="40"/>
        <end position="61"/>
    </location>
</feature>
<feature type="transmembrane region" description="Helical" evidence="7">
    <location>
        <begin position="249"/>
        <end position="270"/>
    </location>
</feature>
<sequence>MKKGIKLHWLLFGVFLVNFGNSFVWPLTTVYIHDQLHQSLTIAGLVILCYSGANVVGSYIAGILFDRYNPRTLMLEGLVGAIATMFILVWRSGWPIYPIMLTLVGFFNGWLVTLHNSYGTMVQGHDGRFVFNMIYFSNNLGMVFATSAVGPLYQYSHNQVGPLFLLTGLLYLLFMGIVYKFYRVHVERRNDEAINADEMQNQQRTKLPMPNLQIIWTLFMALVVIWITYSQWSSNMSVYVTNHNISMTLYSLLWTVNGMMVVILQPLMNIVNQYIKNDYGKIYVGICGITLSFIVLLFAKQYIWFVIGMVVLTLGEVTVFPTVPAVVDQLSPKDEKGRYQGLLNAFISFGKAVGPALGGLVIEAFSYKPLFITCAVALILVVILTSFVLERNKKYVTKY</sequence>
<feature type="transmembrane region" description="Helical" evidence="7">
    <location>
        <begin position="339"/>
        <end position="358"/>
    </location>
</feature>
<dbReference type="EMBL" id="JACJKU010000018">
    <property type="protein sequence ID" value="MBM6940465.1"/>
    <property type="molecule type" value="Genomic_DNA"/>
</dbReference>
<evidence type="ECO:0000256" key="4">
    <source>
        <dbReference type="ARBA" id="ARBA00022692"/>
    </source>
</evidence>
<keyword evidence="2" id="KW-0813">Transport</keyword>
<keyword evidence="3" id="KW-1003">Cell membrane</keyword>
<evidence type="ECO:0000256" key="7">
    <source>
        <dbReference type="SAM" id="Phobius"/>
    </source>
</evidence>
<accession>A0ABS2GW04</accession>
<gene>
    <name evidence="9" type="ORF">H5975_02985</name>
</gene>
<evidence type="ECO:0000256" key="3">
    <source>
        <dbReference type="ARBA" id="ARBA00022475"/>
    </source>
</evidence>
<evidence type="ECO:0000256" key="6">
    <source>
        <dbReference type="ARBA" id="ARBA00023136"/>
    </source>
</evidence>
<dbReference type="Proteomes" id="UP000785625">
    <property type="component" value="Unassembled WGS sequence"/>
</dbReference>
<evidence type="ECO:0000256" key="5">
    <source>
        <dbReference type="ARBA" id="ARBA00022989"/>
    </source>
</evidence>
<comment type="subcellular location">
    <subcellularLocation>
        <location evidence="1">Cell membrane</location>
        <topology evidence="1">Multi-pass membrane protein</topology>
    </subcellularLocation>
</comment>
<dbReference type="InterPro" id="IPR020846">
    <property type="entry name" value="MFS_dom"/>
</dbReference>
<dbReference type="PANTHER" id="PTHR23517:SF10">
    <property type="entry name" value="MAJOR FACILITATOR SUPERFAMILY (MFS) PROFILE DOMAIN-CONTAINING PROTEIN"/>
    <property type="match status" value="1"/>
</dbReference>